<evidence type="ECO:0000313" key="4">
    <source>
        <dbReference type="Proteomes" id="UP000249886"/>
    </source>
</evidence>
<dbReference type="InterPro" id="IPR052529">
    <property type="entry name" value="Bact_Transport_Assoc"/>
</dbReference>
<dbReference type="PANTHER" id="PTHR30590:SF2">
    <property type="entry name" value="INNER MEMBRANE PROTEIN"/>
    <property type="match status" value="1"/>
</dbReference>
<keyword evidence="1" id="KW-1133">Transmembrane helix</keyword>
<gene>
    <name evidence="3" type="ORF">NCTC10254_01836</name>
</gene>
<feature type="transmembrane region" description="Helical" evidence="1">
    <location>
        <begin position="210"/>
        <end position="231"/>
    </location>
</feature>
<accession>A0A6H9XGD6</accession>
<feature type="transmembrane region" description="Helical" evidence="1">
    <location>
        <begin position="243"/>
        <end position="266"/>
    </location>
</feature>
<feature type="transmembrane region" description="Helical" evidence="1">
    <location>
        <begin position="152"/>
        <end position="174"/>
    </location>
</feature>
<keyword evidence="1" id="KW-0472">Membrane</keyword>
<dbReference type="InterPro" id="IPR007349">
    <property type="entry name" value="DUF418"/>
</dbReference>
<dbReference type="Proteomes" id="UP000249886">
    <property type="component" value="Unassembled WGS sequence"/>
</dbReference>
<feature type="transmembrane region" description="Helical" evidence="1">
    <location>
        <begin position="129"/>
        <end position="145"/>
    </location>
</feature>
<name>A0A6H9XGD6_9CORY</name>
<sequence>MKSSSSVRILTPDLARGAALLGIAIANGITAWSLRSGDAPQGYHRTLSGIIVNNSLWDKLTIILADMFVHTRGLPMFATLLGYGVGMILVREQRKGATKKQCRAILLRRYGALILFGLLHMVFLFYGDIMFNYGLIILVLVIPMRNAKNKTLLITAGVLFVLAMVMNSALWSYLDMNAVLLHGYGHGYVQDQLVRGASLAFMYNFLQFPYILPLVGSVILIGFVAGRNGVLEHPEQFRTPMRIAAAITVIIVIAVGLPVGLASLGILGHEKFFYILNSLVGMASGPGTVVWISWIAGWVERRKFTDTLPIRMLTALGRMSMTGYVLQSVIFIFIMTPWFLGIGSGQSVAIVAVTATGIWLVTLVFAYLWSLTGNRGPLEIAHRSIGYKKNRVYGETPQLAPAS</sequence>
<feature type="transmembrane region" description="Helical" evidence="1">
    <location>
        <begin position="346"/>
        <end position="369"/>
    </location>
</feature>
<keyword evidence="1" id="KW-0812">Transmembrane</keyword>
<organism evidence="3 4">
    <name type="scientific">Corynebacterium matruchotii</name>
    <dbReference type="NCBI Taxonomy" id="43768"/>
    <lineage>
        <taxon>Bacteria</taxon>
        <taxon>Bacillati</taxon>
        <taxon>Actinomycetota</taxon>
        <taxon>Actinomycetes</taxon>
        <taxon>Mycobacteriales</taxon>
        <taxon>Corynebacteriaceae</taxon>
        <taxon>Corynebacterium</taxon>
    </lineage>
</organism>
<dbReference type="RefSeq" id="WP_005526348.1">
    <property type="nucleotide sequence ID" value="NZ_CP050134.2"/>
</dbReference>
<feature type="transmembrane region" description="Helical" evidence="1">
    <location>
        <begin position="272"/>
        <end position="299"/>
    </location>
</feature>
<feature type="domain" description="DUF418" evidence="2">
    <location>
        <begin position="225"/>
        <end position="388"/>
    </location>
</feature>
<reference evidence="3 4" key="1">
    <citation type="submission" date="2018-06" db="EMBL/GenBank/DDBJ databases">
        <authorList>
            <consortium name="Pathogen Informatics"/>
            <person name="Doyle S."/>
        </authorList>
    </citation>
    <scope>NUCLEOTIDE SEQUENCE [LARGE SCALE GENOMIC DNA]</scope>
    <source>
        <strain evidence="3 4">NCTC10254</strain>
    </source>
</reference>
<feature type="transmembrane region" description="Helical" evidence="1">
    <location>
        <begin position="73"/>
        <end position="90"/>
    </location>
</feature>
<dbReference type="GeneID" id="84574047"/>
<protein>
    <submittedName>
        <fullName evidence="3">Hypothetical membrane protein</fullName>
    </submittedName>
</protein>
<dbReference type="EMBL" id="UARK01000023">
    <property type="protein sequence ID" value="SPW30728.1"/>
    <property type="molecule type" value="Genomic_DNA"/>
</dbReference>
<evidence type="ECO:0000256" key="1">
    <source>
        <dbReference type="SAM" id="Phobius"/>
    </source>
</evidence>
<comment type="caution">
    <text evidence="3">The sequence shown here is derived from an EMBL/GenBank/DDBJ whole genome shotgun (WGS) entry which is preliminary data.</text>
</comment>
<dbReference type="Pfam" id="PF04235">
    <property type="entry name" value="DUF418"/>
    <property type="match status" value="1"/>
</dbReference>
<dbReference type="PANTHER" id="PTHR30590">
    <property type="entry name" value="INNER MEMBRANE PROTEIN"/>
    <property type="match status" value="1"/>
</dbReference>
<proteinExistence type="predicted"/>
<dbReference type="AlphaFoldDB" id="A0A6H9XGD6"/>
<feature type="transmembrane region" description="Helical" evidence="1">
    <location>
        <begin position="14"/>
        <end position="34"/>
    </location>
</feature>
<evidence type="ECO:0000259" key="2">
    <source>
        <dbReference type="Pfam" id="PF04235"/>
    </source>
</evidence>
<evidence type="ECO:0000313" key="3">
    <source>
        <dbReference type="EMBL" id="SPW30728.1"/>
    </source>
</evidence>
<feature type="transmembrane region" description="Helical" evidence="1">
    <location>
        <begin position="320"/>
        <end position="340"/>
    </location>
</feature>